<evidence type="ECO:0000313" key="1">
    <source>
        <dbReference type="EMBL" id="VEL28046.1"/>
    </source>
</evidence>
<dbReference type="EMBL" id="CAAALY010091940">
    <property type="protein sequence ID" value="VEL28046.1"/>
    <property type="molecule type" value="Genomic_DNA"/>
</dbReference>
<proteinExistence type="predicted"/>
<organism evidence="1 2">
    <name type="scientific">Protopolystoma xenopodis</name>
    <dbReference type="NCBI Taxonomy" id="117903"/>
    <lineage>
        <taxon>Eukaryota</taxon>
        <taxon>Metazoa</taxon>
        <taxon>Spiralia</taxon>
        <taxon>Lophotrochozoa</taxon>
        <taxon>Platyhelminthes</taxon>
        <taxon>Monogenea</taxon>
        <taxon>Polyopisthocotylea</taxon>
        <taxon>Polystomatidea</taxon>
        <taxon>Polystomatidae</taxon>
        <taxon>Protopolystoma</taxon>
    </lineage>
</organism>
<dbReference type="AlphaFoldDB" id="A0A448X4S9"/>
<protein>
    <submittedName>
        <fullName evidence="1">Uncharacterized protein</fullName>
    </submittedName>
</protein>
<gene>
    <name evidence="1" type="ORF">PXEA_LOCUS21486</name>
</gene>
<evidence type="ECO:0000313" key="2">
    <source>
        <dbReference type="Proteomes" id="UP000784294"/>
    </source>
</evidence>
<name>A0A448X4S9_9PLAT</name>
<dbReference type="Proteomes" id="UP000784294">
    <property type="component" value="Unassembled WGS sequence"/>
</dbReference>
<accession>A0A448X4S9</accession>
<comment type="caution">
    <text evidence="1">The sequence shown here is derived from an EMBL/GenBank/DDBJ whole genome shotgun (WGS) entry which is preliminary data.</text>
</comment>
<sequence>MVKRWYHLSDLLLQATPIQHCIIFPALVEDPFMAQCAIKDRPVEGRLVVVPIVVPYSETLLLYAVINADSARVHWANGRRTQPSRLIIVFRT</sequence>
<reference evidence="1" key="1">
    <citation type="submission" date="2018-11" db="EMBL/GenBank/DDBJ databases">
        <authorList>
            <consortium name="Pathogen Informatics"/>
        </authorList>
    </citation>
    <scope>NUCLEOTIDE SEQUENCE</scope>
</reference>
<keyword evidence="2" id="KW-1185">Reference proteome</keyword>